<dbReference type="SUPFAM" id="SSF47203">
    <property type="entry name" value="Acyl-CoA dehydrogenase C-terminal domain-like"/>
    <property type="match status" value="1"/>
</dbReference>
<dbReference type="InterPro" id="IPR037069">
    <property type="entry name" value="AcylCoA_DH/ox_N_sf"/>
</dbReference>
<feature type="domain" description="Acyl-CoA dehydrogenase C-terminal" evidence="2">
    <location>
        <begin position="239"/>
        <end position="373"/>
    </location>
</feature>
<evidence type="ECO:0000259" key="2">
    <source>
        <dbReference type="Pfam" id="PF08028"/>
    </source>
</evidence>
<dbReference type="Gene3D" id="1.10.540.10">
    <property type="entry name" value="Acyl-CoA dehydrogenase/oxidase, N-terminal domain"/>
    <property type="match status" value="1"/>
</dbReference>
<dbReference type="Gene3D" id="1.20.140.10">
    <property type="entry name" value="Butyryl-CoA Dehydrogenase, subunit A, domain 3"/>
    <property type="match status" value="1"/>
</dbReference>
<dbReference type="InterPro" id="IPR036250">
    <property type="entry name" value="AcylCo_DH-like_C"/>
</dbReference>
<dbReference type="PIRSF" id="PIRSF016578">
    <property type="entry name" value="HsaA"/>
    <property type="match status" value="1"/>
</dbReference>
<dbReference type="GO" id="GO:0050660">
    <property type="term" value="F:flavin adenine dinucleotide binding"/>
    <property type="evidence" value="ECO:0007669"/>
    <property type="project" value="InterPro"/>
</dbReference>
<sequence length="398" mass="42699">MSDTNTQAATGTDFTALLAQVADGVVQRELDNVNPFDQVRLVADSGYGKLRLPVDKGGQGYTLRQLFGAVIDLAAADPIVAHILRTHYWYIEDLLVTDSPLATRLLDEASAGKLFGNATSERTTKAAGDFEFTTTLAAQDDHFRLNGEKYYTTGTLFTDYVGVQALKGTTLSQLIIPTDREGVEIIDDWEGFGQRRTGSGTTRFTDARVEADEILHEVELDAANPPSSQFAFVQLYLHAIVAGILRRVVEDAKGLIEGRVRSFSHAQSPVPAEDPFLQQVVGELASYAFVAESAVLVAAESLDAAADSTVNGVQDPELAQAAALAASKVKVVLDDLGTRAATVLFEAGGASASGRSKALDRHWRNIRTATLHNPARLKAQAVGANILLGHQLPTNGYF</sequence>
<dbReference type="GO" id="GO:0003995">
    <property type="term" value="F:acyl-CoA dehydrogenase activity"/>
    <property type="evidence" value="ECO:0007669"/>
    <property type="project" value="TreeGrafter"/>
</dbReference>
<protein>
    <submittedName>
        <fullName evidence="3">Putative oxidoreductase</fullName>
    </submittedName>
</protein>
<dbReference type="RefSeq" id="WP_007621952.1">
    <property type="nucleotide sequence ID" value="NZ_BANX01000022.1"/>
</dbReference>
<keyword evidence="1" id="KW-0560">Oxidoreductase</keyword>
<dbReference type="InterPro" id="IPR046373">
    <property type="entry name" value="Acyl-CoA_Oxase/DH_mid-dom_sf"/>
</dbReference>
<dbReference type="AlphaFoldDB" id="M0QLI5"/>
<dbReference type="GO" id="GO:0033539">
    <property type="term" value="P:fatty acid beta-oxidation using acyl-CoA dehydrogenase"/>
    <property type="evidence" value="ECO:0007669"/>
    <property type="project" value="TreeGrafter"/>
</dbReference>
<keyword evidence="4" id="KW-1185">Reference proteome</keyword>
<dbReference type="Pfam" id="PF08028">
    <property type="entry name" value="Acyl-CoA_dh_2"/>
    <property type="match status" value="1"/>
</dbReference>
<dbReference type="InterPro" id="IPR013107">
    <property type="entry name" value="Acyl-CoA_DH_C"/>
</dbReference>
<dbReference type="Proteomes" id="UP000011666">
    <property type="component" value="Unassembled WGS sequence"/>
</dbReference>
<dbReference type="GO" id="GO:0005737">
    <property type="term" value="C:cytoplasm"/>
    <property type="evidence" value="ECO:0007669"/>
    <property type="project" value="TreeGrafter"/>
</dbReference>
<dbReference type="STRING" id="1223545.GS4_22_00030"/>
<name>M0QLI5_9ACTN</name>
<proteinExistence type="predicted"/>
<accession>M0QLI5</accession>
<dbReference type="GO" id="GO:0016712">
    <property type="term" value="F:oxidoreductase activity, acting on paired donors, with incorporation or reduction of molecular oxygen, reduced flavin or flavoprotein as one donor, and incorporation of one atom of oxygen"/>
    <property type="evidence" value="ECO:0007669"/>
    <property type="project" value="TreeGrafter"/>
</dbReference>
<dbReference type="EMBL" id="BANX01000022">
    <property type="protein sequence ID" value="GAC69171.1"/>
    <property type="molecule type" value="Genomic_DNA"/>
</dbReference>
<dbReference type="InterPro" id="IPR009100">
    <property type="entry name" value="AcylCoA_DH/oxidase_NM_dom_sf"/>
</dbReference>
<dbReference type="OrthoDB" id="571684at2"/>
<reference evidence="3 4" key="1">
    <citation type="submission" date="2013-01" db="EMBL/GenBank/DDBJ databases">
        <title>Whole genome shotgun sequence of Gordonia soli NBRC 108243.</title>
        <authorList>
            <person name="Isaki-Nakamura S."/>
            <person name="Hosoyama A."/>
            <person name="Tsuchikane K."/>
            <person name="Ando Y."/>
            <person name="Baba S."/>
            <person name="Ohji S."/>
            <person name="Hamada M."/>
            <person name="Tamura T."/>
            <person name="Yamazoe A."/>
            <person name="Yamazaki S."/>
            <person name="Fujita N."/>
        </authorList>
    </citation>
    <scope>NUCLEOTIDE SEQUENCE [LARGE SCALE GENOMIC DNA]</scope>
    <source>
        <strain evidence="3 4">NBRC 108243</strain>
    </source>
</reference>
<evidence type="ECO:0000313" key="4">
    <source>
        <dbReference type="Proteomes" id="UP000011666"/>
    </source>
</evidence>
<dbReference type="eggNOG" id="COG1960">
    <property type="taxonomic scope" value="Bacteria"/>
</dbReference>
<dbReference type="PANTHER" id="PTHR48083:SF19">
    <property type="entry name" value="FLAVIN-DEPENDENT MONOOXYGENASE, OXYGENASE SUBUNIT HSAA"/>
    <property type="match status" value="1"/>
</dbReference>
<gene>
    <name evidence="3" type="ORF">GS4_22_00030</name>
</gene>
<comment type="caution">
    <text evidence="3">The sequence shown here is derived from an EMBL/GenBank/DDBJ whole genome shotgun (WGS) entry which is preliminary data.</text>
</comment>
<evidence type="ECO:0000313" key="3">
    <source>
        <dbReference type="EMBL" id="GAC69171.1"/>
    </source>
</evidence>
<dbReference type="PANTHER" id="PTHR48083">
    <property type="entry name" value="MEDIUM-CHAIN SPECIFIC ACYL-COA DEHYDROGENASE, MITOCHONDRIAL-RELATED"/>
    <property type="match status" value="1"/>
</dbReference>
<dbReference type="SUPFAM" id="SSF56645">
    <property type="entry name" value="Acyl-CoA dehydrogenase NM domain-like"/>
    <property type="match status" value="1"/>
</dbReference>
<dbReference type="Gene3D" id="2.40.110.10">
    <property type="entry name" value="Butyryl-CoA Dehydrogenase, subunit A, domain 2"/>
    <property type="match status" value="1"/>
</dbReference>
<dbReference type="InterPro" id="IPR050741">
    <property type="entry name" value="Acyl-CoA_dehydrogenase"/>
</dbReference>
<organism evidence="3 4">
    <name type="scientific">Gordonia soli NBRC 108243</name>
    <dbReference type="NCBI Taxonomy" id="1223545"/>
    <lineage>
        <taxon>Bacteria</taxon>
        <taxon>Bacillati</taxon>
        <taxon>Actinomycetota</taxon>
        <taxon>Actinomycetes</taxon>
        <taxon>Mycobacteriales</taxon>
        <taxon>Gordoniaceae</taxon>
        <taxon>Gordonia</taxon>
    </lineage>
</organism>
<evidence type="ECO:0000256" key="1">
    <source>
        <dbReference type="ARBA" id="ARBA00023002"/>
    </source>
</evidence>